<protein>
    <recommendedName>
        <fullName evidence="3">Ankyrin repeat domain-containing protein</fullName>
    </recommendedName>
</protein>
<accession>A0AAF0AJX1</accession>
<organism evidence="1 2">
    <name type="scientific">Denitrificimonas caeni</name>
    <dbReference type="NCBI Taxonomy" id="521720"/>
    <lineage>
        <taxon>Bacteria</taxon>
        <taxon>Pseudomonadati</taxon>
        <taxon>Pseudomonadota</taxon>
        <taxon>Gammaproteobacteria</taxon>
        <taxon>Pseudomonadales</taxon>
        <taxon>Pseudomonadaceae</taxon>
        <taxon>Denitrificimonas</taxon>
    </lineage>
</organism>
<dbReference type="Proteomes" id="UP001212189">
    <property type="component" value="Chromosome"/>
</dbReference>
<reference evidence="1 2" key="1">
    <citation type="submission" date="2022-12" db="EMBL/GenBank/DDBJ databases">
        <title>Coexistence and Characterization of a Novel Tigecycline Resistance gene tet(X) variant and blaNDM-1 in a Pseudomonas caeni Isolate of Chicken Origin.</title>
        <authorList>
            <person name="Lu X."/>
            <person name="Zhang L."/>
            <person name="Li R."/>
            <person name="Wang Z."/>
        </authorList>
    </citation>
    <scope>NUCLEOTIDE SEQUENCE [LARGE SCALE GENOMIC DNA]</scope>
    <source>
        <strain evidence="1 2">CE14</strain>
    </source>
</reference>
<evidence type="ECO:0008006" key="3">
    <source>
        <dbReference type="Google" id="ProtNLM"/>
    </source>
</evidence>
<name>A0AAF0AJX1_9GAMM</name>
<dbReference type="RefSeq" id="WP_269817764.1">
    <property type="nucleotide sequence ID" value="NZ_CP114976.1"/>
</dbReference>
<evidence type="ECO:0000313" key="2">
    <source>
        <dbReference type="Proteomes" id="UP001212189"/>
    </source>
</evidence>
<dbReference type="KEGG" id="dce:O6P33_10690"/>
<evidence type="ECO:0000313" key="1">
    <source>
        <dbReference type="EMBL" id="WBE24821.1"/>
    </source>
</evidence>
<keyword evidence="2" id="KW-1185">Reference proteome</keyword>
<gene>
    <name evidence="1" type="ORF">O6P33_10690</name>
</gene>
<dbReference type="EMBL" id="CP114976">
    <property type="protein sequence ID" value="WBE24821.1"/>
    <property type="molecule type" value="Genomic_DNA"/>
</dbReference>
<sequence>MSEQKRESMANYMALETAISNGEEELVKQLLDNREMLDIEKSYLLDLAELNGNQLIIRLLKAVPVKK</sequence>
<dbReference type="AlphaFoldDB" id="A0AAF0AJX1"/>
<proteinExistence type="predicted"/>